<protein>
    <submittedName>
        <fullName evidence="1">Uncharacterized protein</fullName>
    </submittedName>
</protein>
<reference evidence="1 2" key="2">
    <citation type="submission" date="2019-08" db="EMBL/GenBank/DDBJ databases">
        <authorList>
            <person name="Henke P."/>
        </authorList>
    </citation>
    <scope>NUCLEOTIDE SEQUENCE [LARGE SCALE GENOMIC DNA]</scope>
    <source>
        <strain evidence="1">Phe10_nw2017</strain>
    </source>
</reference>
<dbReference type="EMBL" id="SRHE01000510">
    <property type="protein sequence ID" value="TWW08772.1"/>
    <property type="molecule type" value="Genomic_DNA"/>
</dbReference>
<evidence type="ECO:0000313" key="2">
    <source>
        <dbReference type="Proteomes" id="UP000321083"/>
    </source>
</evidence>
<name>A0A5C6M429_9PLAN</name>
<dbReference type="Proteomes" id="UP000321083">
    <property type="component" value="Unassembled WGS sequence"/>
</dbReference>
<proteinExistence type="predicted"/>
<sequence length="90" mass="10178">MVGLNPDRLIVNVQLEVRCKTVSLPPQFVGDHVVCAECRAAFSRMEHAEERNRGRLDAVQFTTILTARVPRMDMYVMRSEDKSGSKGREA</sequence>
<keyword evidence="2" id="KW-1185">Reference proteome</keyword>
<accession>A0A5C6M429</accession>
<comment type="caution">
    <text evidence="1">The sequence shown here is derived from an EMBL/GenBank/DDBJ whole genome shotgun (WGS) entry which is preliminary data.</text>
</comment>
<dbReference type="AlphaFoldDB" id="A0A5C6M429"/>
<gene>
    <name evidence="1" type="ORF">E3A20_21000</name>
</gene>
<organism evidence="1 2">
    <name type="scientific">Planctomyces bekefii</name>
    <dbReference type="NCBI Taxonomy" id="1653850"/>
    <lineage>
        <taxon>Bacteria</taxon>
        <taxon>Pseudomonadati</taxon>
        <taxon>Planctomycetota</taxon>
        <taxon>Planctomycetia</taxon>
        <taxon>Planctomycetales</taxon>
        <taxon>Planctomycetaceae</taxon>
        <taxon>Planctomyces</taxon>
    </lineage>
</organism>
<evidence type="ECO:0000313" key="1">
    <source>
        <dbReference type="EMBL" id="TWW08772.1"/>
    </source>
</evidence>
<reference evidence="1 2" key="1">
    <citation type="submission" date="2019-08" db="EMBL/GenBank/DDBJ databases">
        <title>100 year-old enigma solved: identification of Planctomyces bekefii, the type genus and species of the phylum Planctomycetes.</title>
        <authorList>
            <person name="Svetlana D.N."/>
            <person name="Overmann J."/>
        </authorList>
    </citation>
    <scope>NUCLEOTIDE SEQUENCE [LARGE SCALE GENOMIC DNA]</scope>
    <source>
        <strain evidence="1">Phe10_nw2017</strain>
    </source>
</reference>